<keyword evidence="5" id="KW-0547">Nucleotide-binding</keyword>
<keyword evidence="9" id="KW-0812">Transmembrane</keyword>
<evidence type="ECO:0000256" key="8">
    <source>
        <dbReference type="ARBA" id="ARBA00023012"/>
    </source>
</evidence>
<dbReference type="PANTHER" id="PTHR24421:SF10">
    <property type="entry name" value="NITRATE_NITRITE SENSOR PROTEIN NARQ"/>
    <property type="match status" value="1"/>
</dbReference>
<evidence type="ECO:0000259" key="11">
    <source>
        <dbReference type="Pfam" id="PF23539"/>
    </source>
</evidence>
<evidence type="ECO:0000256" key="9">
    <source>
        <dbReference type="SAM" id="Phobius"/>
    </source>
</evidence>
<dbReference type="RefSeq" id="WP_181579543.1">
    <property type="nucleotide sequence ID" value="NZ_CP059399.1"/>
</dbReference>
<accession>A0A7D6VBK8</accession>
<evidence type="ECO:0000259" key="10">
    <source>
        <dbReference type="Pfam" id="PF07730"/>
    </source>
</evidence>
<feature type="transmembrane region" description="Helical" evidence="9">
    <location>
        <begin position="9"/>
        <end position="30"/>
    </location>
</feature>
<evidence type="ECO:0000256" key="2">
    <source>
        <dbReference type="ARBA" id="ARBA00012438"/>
    </source>
</evidence>
<evidence type="ECO:0000256" key="6">
    <source>
        <dbReference type="ARBA" id="ARBA00022777"/>
    </source>
</evidence>
<dbReference type="AlphaFoldDB" id="A0A7D6VBK8"/>
<dbReference type="EMBL" id="CP059399">
    <property type="protein sequence ID" value="QLY28335.1"/>
    <property type="molecule type" value="Genomic_DNA"/>
</dbReference>
<evidence type="ECO:0000256" key="7">
    <source>
        <dbReference type="ARBA" id="ARBA00022840"/>
    </source>
</evidence>
<dbReference type="InterPro" id="IPR036890">
    <property type="entry name" value="HATPase_C_sf"/>
</dbReference>
<dbReference type="CDD" id="cd16917">
    <property type="entry name" value="HATPase_UhpB-NarQ-NarX-like"/>
    <property type="match status" value="1"/>
</dbReference>
<organism evidence="12 13">
    <name type="scientific">Nocardia huaxiensis</name>
    <dbReference type="NCBI Taxonomy" id="2755382"/>
    <lineage>
        <taxon>Bacteria</taxon>
        <taxon>Bacillati</taxon>
        <taxon>Actinomycetota</taxon>
        <taxon>Actinomycetes</taxon>
        <taxon>Mycobacteriales</taxon>
        <taxon>Nocardiaceae</taxon>
        <taxon>Nocardia</taxon>
    </lineage>
</organism>
<sequence length="363" mass="38425">MARVRPPRWIVDVLAVAVAAADAVFGAVYVDRSELVFAVIACAALLVRRRWPVAVFALTLPTALTGLIVAPAVALYTVGRLRRERSVVFGCAGAVAAVSAAASFWPPDFGSHADAMVYVAFTAAWAAAPVLFGLLMRTRDELARRLVEIEEARDHERNLHAQAVLARERAQIGREMHDVVSHQVSLIAVRAGALAVAAPDQETREAARTIRGLSVATLDELRSLVTLLRASGGQATALTPQPTLADLTTLIDSSGIAVEFAGTLPDDVSGAGQRAVYRTVQEALTNVRKHAPGATAEVCLWSDAERFGVVVTNAPPTRGALALPGSGHGLIGLAERAELLNGQMFSGPTEVGGFRVELRLPRT</sequence>
<proteinExistence type="predicted"/>
<evidence type="ECO:0000313" key="12">
    <source>
        <dbReference type="EMBL" id="QLY28335.1"/>
    </source>
</evidence>
<evidence type="ECO:0000256" key="1">
    <source>
        <dbReference type="ARBA" id="ARBA00000085"/>
    </source>
</evidence>
<feature type="transmembrane region" description="Helical" evidence="9">
    <location>
        <begin position="117"/>
        <end position="136"/>
    </location>
</feature>
<keyword evidence="7" id="KW-0067">ATP-binding</keyword>
<keyword evidence="8" id="KW-0902">Two-component regulatory system</keyword>
<keyword evidence="4" id="KW-0808">Transferase</keyword>
<dbReference type="KEGG" id="nhu:H0264_23475"/>
<dbReference type="Proteomes" id="UP000515512">
    <property type="component" value="Chromosome"/>
</dbReference>
<dbReference type="Pfam" id="PF07730">
    <property type="entry name" value="HisKA_3"/>
    <property type="match status" value="1"/>
</dbReference>
<dbReference type="Pfam" id="PF23539">
    <property type="entry name" value="DUF7134"/>
    <property type="match status" value="1"/>
</dbReference>
<evidence type="ECO:0000313" key="13">
    <source>
        <dbReference type="Proteomes" id="UP000515512"/>
    </source>
</evidence>
<dbReference type="InterPro" id="IPR055558">
    <property type="entry name" value="DUF7134"/>
</dbReference>
<feature type="transmembrane region" description="Helical" evidence="9">
    <location>
        <begin position="50"/>
        <end position="75"/>
    </location>
</feature>
<keyword evidence="9" id="KW-1133">Transmembrane helix</keyword>
<keyword evidence="3" id="KW-0597">Phosphoprotein</keyword>
<keyword evidence="6 12" id="KW-0418">Kinase</keyword>
<protein>
    <recommendedName>
        <fullName evidence="2">histidine kinase</fullName>
        <ecNumber evidence="2">2.7.13.3</ecNumber>
    </recommendedName>
</protein>
<dbReference type="SUPFAM" id="SSF55874">
    <property type="entry name" value="ATPase domain of HSP90 chaperone/DNA topoisomerase II/histidine kinase"/>
    <property type="match status" value="1"/>
</dbReference>
<feature type="domain" description="DUF7134" evidence="11">
    <location>
        <begin position="5"/>
        <end position="139"/>
    </location>
</feature>
<dbReference type="InterPro" id="IPR050482">
    <property type="entry name" value="Sensor_HK_TwoCompSys"/>
</dbReference>
<feature type="domain" description="Signal transduction histidine kinase subgroup 3 dimerisation and phosphoacceptor" evidence="10">
    <location>
        <begin position="168"/>
        <end position="231"/>
    </location>
</feature>
<dbReference type="GO" id="GO:0016020">
    <property type="term" value="C:membrane"/>
    <property type="evidence" value="ECO:0007669"/>
    <property type="project" value="InterPro"/>
</dbReference>
<evidence type="ECO:0000256" key="3">
    <source>
        <dbReference type="ARBA" id="ARBA00022553"/>
    </source>
</evidence>
<evidence type="ECO:0000256" key="4">
    <source>
        <dbReference type="ARBA" id="ARBA00022679"/>
    </source>
</evidence>
<dbReference type="Gene3D" id="3.30.565.10">
    <property type="entry name" value="Histidine kinase-like ATPase, C-terminal domain"/>
    <property type="match status" value="1"/>
</dbReference>
<dbReference type="InterPro" id="IPR011712">
    <property type="entry name" value="Sig_transdc_His_kin_sub3_dim/P"/>
</dbReference>
<keyword evidence="9" id="KW-0472">Membrane</keyword>
<reference evidence="12 13" key="1">
    <citation type="submission" date="2020-07" db="EMBL/GenBank/DDBJ databases">
        <authorList>
            <person name="Zhuang K."/>
            <person name="Ran Y."/>
        </authorList>
    </citation>
    <scope>NUCLEOTIDE SEQUENCE [LARGE SCALE GENOMIC DNA]</scope>
    <source>
        <strain evidence="12 13">WCH-YHL-001</strain>
    </source>
</reference>
<evidence type="ECO:0000256" key="5">
    <source>
        <dbReference type="ARBA" id="ARBA00022741"/>
    </source>
</evidence>
<dbReference type="EC" id="2.7.13.3" evidence="2"/>
<dbReference type="GO" id="GO:0046983">
    <property type="term" value="F:protein dimerization activity"/>
    <property type="evidence" value="ECO:0007669"/>
    <property type="project" value="InterPro"/>
</dbReference>
<keyword evidence="13" id="KW-1185">Reference proteome</keyword>
<feature type="transmembrane region" description="Helical" evidence="9">
    <location>
        <begin position="87"/>
        <end position="105"/>
    </location>
</feature>
<gene>
    <name evidence="12" type="ORF">H0264_23475</name>
</gene>
<dbReference type="GO" id="GO:0005524">
    <property type="term" value="F:ATP binding"/>
    <property type="evidence" value="ECO:0007669"/>
    <property type="project" value="UniProtKB-KW"/>
</dbReference>
<name>A0A7D6VBK8_9NOCA</name>
<comment type="catalytic activity">
    <reaction evidence="1">
        <text>ATP + protein L-histidine = ADP + protein N-phospho-L-histidine.</text>
        <dbReference type="EC" id="2.7.13.3"/>
    </reaction>
</comment>
<dbReference type="Gene3D" id="1.20.5.1930">
    <property type="match status" value="1"/>
</dbReference>
<dbReference type="GO" id="GO:0000155">
    <property type="term" value="F:phosphorelay sensor kinase activity"/>
    <property type="evidence" value="ECO:0007669"/>
    <property type="project" value="InterPro"/>
</dbReference>
<dbReference type="PANTHER" id="PTHR24421">
    <property type="entry name" value="NITRATE/NITRITE SENSOR PROTEIN NARX-RELATED"/>
    <property type="match status" value="1"/>
</dbReference>